<dbReference type="EMBL" id="JAVFWL010000005">
    <property type="protein sequence ID" value="KAK6753504.1"/>
    <property type="molecule type" value="Genomic_DNA"/>
</dbReference>
<sequence length="96" mass="11144">MHHGLSEKKFNNIDEVRSWVASYFDSQPTKFFDDGIQMIDGEALLIVVENIVWNKDLIFLKTSNIFREVLSIMRMHSTTKGKKIDSPARINTDIRT</sequence>
<comment type="caution">
    <text evidence="1">The sequence shown here is derived from an EMBL/GenBank/DDBJ whole genome shotgun (WGS) entry which is preliminary data.</text>
</comment>
<proteinExistence type="predicted"/>
<evidence type="ECO:0000313" key="1">
    <source>
        <dbReference type="EMBL" id="KAK6753504.1"/>
    </source>
</evidence>
<gene>
    <name evidence="1" type="primary">Necator_chrV.g17639</name>
    <name evidence="1" type="ORF">RB195_012849</name>
</gene>
<dbReference type="Proteomes" id="UP001303046">
    <property type="component" value="Unassembled WGS sequence"/>
</dbReference>
<accession>A0ABR1DSZ3</accession>
<organism evidence="1 2">
    <name type="scientific">Necator americanus</name>
    <name type="common">Human hookworm</name>
    <dbReference type="NCBI Taxonomy" id="51031"/>
    <lineage>
        <taxon>Eukaryota</taxon>
        <taxon>Metazoa</taxon>
        <taxon>Ecdysozoa</taxon>
        <taxon>Nematoda</taxon>
        <taxon>Chromadorea</taxon>
        <taxon>Rhabditida</taxon>
        <taxon>Rhabditina</taxon>
        <taxon>Rhabditomorpha</taxon>
        <taxon>Strongyloidea</taxon>
        <taxon>Ancylostomatidae</taxon>
        <taxon>Bunostominae</taxon>
        <taxon>Necator</taxon>
    </lineage>
</organism>
<keyword evidence="2" id="KW-1185">Reference proteome</keyword>
<reference evidence="1 2" key="1">
    <citation type="submission" date="2023-08" db="EMBL/GenBank/DDBJ databases">
        <title>A Necator americanus chromosomal reference genome.</title>
        <authorList>
            <person name="Ilik V."/>
            <person name="Petrzelkova K.J."/>
            <person name="Pardy F."/>
            <person name="Fuh T."/>
            <person name="Niatou-Singa F.S."/>
            <person name="Gouil Q."/>
            <person name="Baker L."/>
            <person name="Ritchie M.E."/>
            <person name="Jex A.R."/>
            <person name="Gazzola D."/>
            <person name="Li H."/>
            <person name="Toshio Fujiwara R."/>
            <person name="Zhan B."/>
            <person name="Aroian R.V."/>
            <person name="Pafco B."/>
            <person name="Schwarz E.M."/>
        </authorList>
    </citation>
    <scope>NUCLEOTIDE SEQUENCE [LARGE SCALE GENOMIC DNA]</scope>
    <source>
        <strain evidence="1 2">Aroian</strain>
        <tissue evidence="1">Whole animal</tissue>
    </source>
</reference>
<evidence type="ECO:0008006" key="3">
    <source>
        <dbReference type="Google" id="ProtNLM"/>
    </source>
</evidence>
<protein>
    <recommendedName>
        <fullName evidence="3">SAM domain-containing protein</fullName>
    </recommendedName>
</protein>
<evidence type="ECO:0000313" key="2">
    <source>
        <dbReference type="Proteomes" id="UP001303046"/>
    </source>
</evidence>
<name>A0ABR1DSZ3_NECAM</name>